<name>A0A0A5HID0_9BACI</name>
<feature type="transmembrane region" description="Helical" evidence="1">
    <location>
        <begin position="20"/>
        <end position="38"/>
    </location>
</feature>
<keyword evidence="1" id="KW-0472">Membrane</keyword>
<dbReference type="STRING" id="1385511.GCA_000425225_00709"/>
<dbReference type="EMBL" id="AVPF01000113">
    <property type="protein sequence ID" value="KGX83397.1"/>
    <property type="molecule type" value="Genomic_DNA"/>
</dbReference>
<proteinExistence type="predicted"/>
<accession>A0A0A5HID0</accession>
<dbReference type="RefSeq" id="WP_154657407.1">
    <property type="nucleotide sequence ID" value="NZ_AVPF01000113.1"/>
</dbReference>
<comment type="caution">
    <text evidence="2">The sequence shown here is derived from an EMBL/GenBank/DDBJ whole genome shotgun (WGS) entry which is preliminary data.</text>
</comment>
<sequence>MESLIESFLHDEDGQGMTEYSIVLGVISIAAFGIIILLTEELQQVYTRVVDAVQSRDS</sequence>
<evidence type="ECO:0000256" key="1">
    <source>
        <dbReference type="SAM" id="Phobius"/>
    </source>
</evidence>
<gene>
    <name evidence="2" type="ORF">N783_03865</name>
</gene>
<evidence type="ECO:0008006" key="4">
    <source>
        <dbReference type="Google" id="ProtNLM"/>
    </source>
</evidence>
<protein>
    <recommendedName>
        <fullName evidence="4">Flp family type IVb pilin</fullName>
    </recommendedName>
</protein>
<evidence type="ECO:0000313" key="3">
    <source>
        <dbReference type="Proteomes" id="UP000030403"/>
    </source>
</evidence>
<dbReference type="Proteomes" id="UP000030403">
    <property type="component" value="Unassembled WGS sequence"/>
</dbReference>
<keyword evidence="1" id="KW-0812">Transmembrane</keyword>
<dbReference type="OrthoDB" id="290056at2"/>
<organism evidence="2 3">
    <name type="scientific">Pontibacillus marinus BH030004 = DSM 16465</name>
    <dbReference type="NCBI Taxonomy" id="1385511"/>
    <lineage>
        <taxon>Bacteria</taxon>
        <taxon>Bacillati</taxon>
        <taxon>Bacillota</taxon>
        <taxon>Bacilli</taxon>
        <taxon>Bacillales</taxon>
        <taxon>Bacillaceae</taxon>
        <taxon>Pontibacillus</taxon>
    </lineage>
</organism>
<reference evidence="2 3" key="1">
    <citation type="submission" date="2013-08" db="EMBL/GenBank/DDBJ databases">
        <authorList>
            <person name="Huang J."/>
            <person name="Wang G."/>
        </authorList>
    </citation>
    <scope>NUCLEOTIDE SEQUENCE [LARGE SCALE GENOMIC DNA]</scope>
    <source>
        <strain evidence="2 3">BH030004</strain>
    </source>
</reference>
<keyword evidence="1" id="KW-1133">Transmembrane helix</keyword>
<evidence type="ECO:0000313" key="2">
    <source>
        <dbReference type="EMBL" id="KGX83397.1"/>
    </source>
</evidence>
<dbReference type="AlphaFoldDB" id="A0A0A5HID0"/>
<keyword evidence="3" id="KW-1185">Reference proteome</keyword>